<dbReference type="Gene3D" id="3.40.309.10">
    <property type="entry name" value="Aldehyde Dehydrogenase, Chain A, domain 2"/>
    <property type="match status" value="1"/>
</dbReference>
<evidence type="ECO:0000256" key="2">
    <source>
        <dbReference type="ARBA" id="ARBA00023002"/>
    </source>
</evidence>
<keyword evidence="5" id="KW-1185">Reference proteome</keyword>
<name>A0A7Y9LNK9_9BURK</name>
<dbReference type="RefSeq" id="WP_179586809.1">
    <property type="nucleotide sequence ID" value="NZ_JACBYR010000001.1"/>
</dbReference>
<organism evidence="4 5">
    <name type="scientific">Pigmentiphaga litoralis</name>
    <dbReference type="NCBI Taxonomy" id="516702"/>
    <lineage>
        <taxon>Bacteria</taxon>
        <taxon>Pseudomonadati</taxon>
        <taxon>Pseudomonadota</taxon>
        <taxon>Betaproteobacteria</taxon>
        <taxon>Burkholderiales</taxon>
        <taxon>Alcaligenaceae</taxon>
        <taxon>Pigmentiphaga</taxon>
    </lineage>
</organism>
<dbReference type="GO" id="GO:0016620">
    <property type="term" value="F:oxidoreductase activity, acting on the aldehyde or oxo group of donors, NAD or NADP as acceptor"/>
    <property type="evidence" value="ECO:0007669"/>
    <property type="project" value="InterPro"/>
</dbReference>
<accession>A0A7Y9LNK9</accession>
<dbReference type="SUPFAM" id="SSF53720">
    <property type="entry name" value="ALDH-like"/>
    <property type="match status" value="1"/>
</dbReference>
<dbReference type="PANTHER" id="PTHR11699">
    <property type="entry name" value="ALDEHYDE DEHYDROGENASE-RELATED"/>
    <property type="match status" value="1"/>
</dbReference>
<comment type="caution">
    <text evidence="4">The sequence shown here is derived from an EMBL/GenBank/DDBJ whole genome shotgun (WGS) entry which is preliminary data.</text>
</comment>
<evidence type="ECO:0000259" key="3">
    <source>
        <dbReference type="Pfam" id="PF00171"/>
    </source>
</evidence>
<dbReference type="InterPro" id="IPR016161">
    <property type="entry name" value="Ald_DH/histidinol_DH"/>
</dbReference>
<keyword evidence="2" id="KW-0560">Oxidoreductase</keyword>
<evidence type="ECO:0000256" key="1">
    <source>
        <dbReference type="ARBA" id="ARBA00009986"/>
    </source>
</evidence>
<comment type="similarity">
    <text evidence="1">Belongs to the aldehyde dehydrogenase family.</text>
</comment>
<evidence type="ECO:0000313" key="4">
    <source>
        <dbReference type="EMBL" id="NYE83278.1"/>
    </source>
</evidence>
<dbReference type="InterPro" id="IPR015590">
    <property type="entry name" value="Aldehyde_DH_dom"/>
</dbReference>
<proteinExistence type="inferred from homology"/>
<evidence type="ECO:0000313" key="5">
    <source>
        <dbReference type="Proteomes" id="UP000542125"/>
    </source>
</evidence>
<dbReference type="Pfam" id="PF00171">
    <property type="entry name" value="Aldedh"/>
    <property type="match status" value="1"/>
</dbReference>
<gene>
    <name evidence="4" type="ORF">FHW18_002549</name>
</gene>
<sequence length="484" mass="51223">MTFPTAKLLINGELVGASDGAEMDSVNPSDESLLGRAAHATATDVADAVKAGEAAWPAWHALGVDRRAEVMRTLAARIRDRKEEIARTETRDTGNLYRAMLGDVERAASRIEFYAGLGHAMTGHTYPATPNHMHLSEREPFGTVGRIVAFNHPFYFLASRVGAPLIAGNAMVLKSPDQAPLSGGIFAEICRDVLPPGVVNIMHGSGAQTGDALVRDPRVKRLGFIGSVGTARAIQRSAAEVAIKHITLELGGKNMMVVLPDADLDKAAALAVAGMNFEWQGQSCGSTSCLMLHESIHDAVLERIVARMKTINVGDPFESGSGMGPLISAAHHGKVMAAIDKGTQQGARLRVGGERPAGSAFAKGYWVAPTLFSDVDPGSALATEEIFGPVLSVVRWSTPDDVLKMDAASSLGLTASVVATDVSKAMAFARRLRVGYVWINCVGPHYTGVPYGGFKNSGVGREEGLEEILSYTDLKSITIAVPAL</sequence>
<dbReference type="InterPro" id="IPR016162">
    <property type="entry name" value="Ald_DH_N"/>
</dbReference>
<reference evidence="4 5" key="1">
    <citation type="submission" date="2020-07" db="EMBL/GenBank/DDBJ databases">
        <title>Genomic Encyclopedia of Type Strains, Phase IV (KMG-V): Genome sequencing to study the core and pangenomes of soil and plant-associated prokaryotes.</title>
        <authorList>
            <person name="Whitman W."/>
        </authorList>
    </citation>
    <scope>NUCLEOTIDE SEQUENCE [LARGE SCALE GENOMIC DNA]</scope>
    <source>
        <strain evidence="4 5">SAS40</strain>
    </source>
</reference>
<dbReference type="EMBL" id="JACBYR010000001">
    <property type="protein sequence ID" value="NYE83278.1"/>
    <property type="molecule type" value="Genomic_DNA"/>
</dbReference>
<protein>
    <submittedName>
        <fullName evidence="4">Acyl-CoA reductase-like NAD-dependent aldehyde dehydrogenase</fullName>
    </submittedName>
</protein>
<dbReference type="InterPro" id="IPR016163">
    <property type="entry name" value="Ald_DH_C"/>
</dbReference>
<feature type="domain" description="Aldehyde dehydrogenase" evidence="3">
    <location>
        <begin position="19"/>
        <end position="477"/>
    </location>
</feature>
<dbReference type="FunFam" id="3.40.605.10:FF:000007">
    <property type="entry name" value="NAD/NADP-dependent betaine aldehyde dehydrogenase"/>
    <property type="match status" value="1"/>
</dbReference>
<dbReference type="Gene3D" id="3.40.605.10">
    <property type="entry name" value="Aldehyde Dehydrogenase, Chain A, domain 1"/>
    <property type="match status" value="1"/>
</dbReference>
<dbReference type="AlphaFoldDB" id="A0A7Y9LNK9"/>
<dbReference type="Proteomes" id="UP000542125">
    <property type="component" value="Unassembled WGS sequence"/>
</dbReference>